<sequence>MYSPNHSESSRTTWATKSSSATSLNNPINETETRALPGGPYDGATVVAKNMLFIIPLPDPFRYKTGSEEGIWAFSAEKYRQTVLRPGFLTRLSLTNKVPASSFSASGSSTAKITPSIIAKSETFEYEIEQSRRCLQLSIEENPTEERPEKSIDDGFRESPAPQQFNDRNFAAVKDFLIGFLQNPDSRQSDQQFVDDGANRGSDGVPEMANRIGDDVELAVEVNFGAGVEFLEVQGRIIEKLLGLRVGGDEDLEAPVEEEAVDGVSTDAAADAVGGFEEEEWDAGGIELRGGGEPGEAAADDDGGFGVFDGGRGCGGCLSSGGGCGKERDTAAEAAVEVEVVVQAGRWWFAEAMERV</sequence>
<dbReference type="AlphaFoldDB" id="A0A9Q1QGE8"/>
<evidence type="ECO:0000313" key="2">
    <source>
        <dbReference type="EMBL" id="KAJ8439545.1"/>
    </source>
</evidence>
<feature type="compositionally biased region" description="Low complexity" evidence="1">
    <location>
        <begin position="10"/>
        <end position="23"/>
    </location>
</feature>
<accession>A0A9Q1QGE8</accession>
<evidence type="ECO:0000256" key="1">
    <source>
        <dbReference type="SAM" id="MobiDB-lite"/>
    </source>
</evidence>
<dbReference type="Proteomes" id="UP001153076">
    <property type="component" value="Unassembled WGS sequence"/>
</dbReference>
<dbReference type="EMBL" id="JAKOGI010000217">
    <property type="protein sequence ID" value="KAJ8439545.1"/>
    <property type="molecule type" value="Genomic_DNA"/>
</dbReference>
<evidence type="ECO:0000313" key="3">
    <source>
        <dbReference type="Proteomes" id="UP001153076"/>
    </source>
</evidence>
<proteinExistence type="predicted"/>
<feature type="region of interest" description="Disordered" evidence="1">
    <location>
        <begin position="138"/>
        <end position="164"/>
    </location>
</feature>
<keyword evidence="3" id="KW-1185">Reference proteome</keyword>
<gene>
    <name evidence="2" type="ORF">Cgig2_007062</name>
</gene>
<name>A0A9Q1QGE8_9CARY</name>
<reference evidence="2" key="1">
    <citation type="submission" date="2022-04" db="EMBL/GenBank/DDBJ databases">
        <title>Carnegiea gigantea Genome sequencing and assembly v2.</title>
        <authorList>
            <person name="Copetti D."/>
            <person name="Sanderson M.J."/>
            <person name="Burquez A."/>
            <person name="Wojciechowski M.F."/>
        </authorList>
    </citation>
    <scope>NUCLEOTIDE SEQUENCE</scope>
    <source>
        <strain evidence="2">SGP5-SGP5p</strain>
        <tissue evidence="2">Aerial part</tissue>
    </source>
</reference>
<organism evidence="2 3">
    <name type="scientific">Carnegiea gigantea</name>
    <dbReference type="NCBI Taxonomy" id="171969"/>
    <lineage>
        <taxon>Eukaryota</taxon>
        <taxon>Viridiplantae</taxon>
        <taxon>Streptophyta</taxon>
        <taxon>Embryophyta</taxon>
        <taxon>Tracheophyta</taxon>
        <taxon>Spermatophyta</taxon>
        <taxon>Magnoliopsida</taxon>
        <taxon>eudicotyledons</taxon>
        <taxon>Gunneridae</taxon>
        <taxon>Pentapetalae</taxon>
        <taxon>Caryophyllales</taxon>
        <taxon>Cactineae</taxon>
        <taxon>Cactaceae</taxon>
        <taxon>Cactoideae</taxon>
        <taxon>Echinocereeae</taxon>
        <taxon>Carnegiea</taxon>
    </lineage>
</organism>
<protein>
    <submittedName>
        <fullName evidence="2">Uncharacterized protein</fullName>
    </submittedName>
</protein>
<feature type="compositionally biased region" description="Basic and acidic residues" evidence="1">
    <location>
        <begin position="144"/>
        <end position="157"/>
    </location>
</feature>
<comment type="caution">
    <text evidence="2">The sequence shown here is derived from an EMBL/GenBank/DDBJ whole genome shotgun (WGS) entry which is preliminary data.</text>
</comment>
<feature type="region of interest" description="Disordered" evidence="1">
    <location>
        <begin position="1"/>
        <end position="37"/>
    </location>
</feature>